<evidence type="ECO:0000256" key="1">
    <source>
        <dbReference type="SAM" id="MobiDB-lite"/>
    </source>
</evidence>
<dbReference type="Proteomes" id="UP000254919">
    <property type="component" value="Unassembled WGS sequence"/>
</dbReference>
<proteinExistence type="predicted"/>
<organism evidence="2 4">
    <name type="scientific">Roseomonas mucosa</name>
    <dbReference type="NCBI Taxonomy" id="207340"/>
    <lineage>
        <taxon>Bacteria</taxon>
        <taxon>Pseudomonadati</taxon>
        <taxon>Pseudomonadota</taxon>
        <taxon>Alphaproteobacteria</taxon>
        <taxon>Acetobacterales</taxon>
        <taxon>Roseomonadaceae</taxon>
        <taxon>Roseomonas</taxon>
    </lineage>
</organism>
<feature type="region of interest" description="Disordered" evidence="1">
    <location>
        <begin position="1"/>
        <end position="153"/>
    </location>
</feature>
<dbReference type="STRING" id="207340.APZ41_007780"/>
<keyword evidence="4" id="KW-1185">Reference proteome</keyword>
<dbReference type="InterPro" id="IPR019632">
    <property type="entry name" value="DUF2497"/>
</dbReference>
<dbReference type="OrthoDB" id="7189469at2"/>
<dbReference type="EMBL" id="LLWF02000018">
    <property type="protein sequence ID" value="ONH83741.1"/>
    <property type="molecule type" value="Genomic_DNA"/>
</dbReference>
<dbReference type="EMBL" id="UGVN01000001">
    <property type="protein sequence ID" value="SUE41686.1"/>
    <property type="molecule type" value="Genomic_DNA"/>
</dbReference>
<accession>A0A1S8D625</accession>
<dbReference type="GeneID" id="99634413"/>
<evidence type="ECO:0000313" key="2">
    <source>
        <dbReference type="EMBL" id="ONH83741.1"/>
    </source>
</evidence>
<feature type="compositionally biased region" description="Low complexity" evidence="1">
    <location>
        <begin position="31"/>
        <end position="48"/>
    </location>
</feature>
<evidence type="ECO:0000313" key="4">
    <source>
        <dbReference type="Proteomes" id="UP000054844"/>
    </source>
</evidence>
<reference evidence="2 4" key="1">
    <citation type="submission" date="2016-12" db="EMBL/GenBank/DDBJ databases">
        <title>Draft genome sequence of Roseomonas mucosa strain AU37, isolated from a peripheral intravenous catheter.</title>
        <authorList>
            <person name="Choudhury M.A."/>
            <person name="Sidjabat H.E."/>
            <person name="Wailan A.M."/>
            <person name="Zhang L."/>
            <person name="Marsh N.M."/>
            <person name="Rickard C.M."/>
            <person name="Davies M."/>
            <person name="Mcmillan D.J."/>
        </authorList>
    </citation>
    <scope>NUCLEOTIDE SEQUENCE [LARGE SCALE GENOMIC DNA]</scope>
    <source>
        <strain evidence="2 4">SAVE376</strain>
    </source>
</reference>
<feature type="compositionally biased region" description="Pro residues" evidence="1">
    <location>
        <begin position="52"/>
        <end position="64"/>
    </location>
</feature>
<feature type="compositionally biased region" description="Low complexity" evidence="1">
    <location>
        <begin position="113"/>
        <end position="128"/>
    </location>
</feature>
<dbReference type="Pfam" id="PF10691">
    <property type="entry name" value="DUF2497"/>
    <property type="match status" value="1"/>
</dbReference>
<gene>
    <name evidence="2" type="ORF">APZ41_007780</name>
    <name evidence="3" type="ORF">NCTC13291_03280</name>
</gene>
<feature type="compositionally biased region" description="Pro residues" evidence="1">
    <location>
        <begin position="100"/>
        <end position="112"/>
    </location>
</feature>
<feature type="compositionally biased region" description="Low complexity" evidence="1">
    <location>
        <begin position="138"/>
        <end position="153"/>
    </location>
</feature>
<evidence type="ECO:0000313" key="3">
    <source>
        <dbReference type="EMBL" id="SUE41686.1"/>
    </source>
</evidence>
<protein>
    <submittedName>
        <fullName evidence="3">Uncharacterized protein conserved in bacteria</fullName>
    </submittedName>
</protein>
<sequence length="224" mass="22516">MSGSQGPAGQDPNMEDILASIRRILNEDEPTAAAPAAPGAAAMPGTAALSPHPAPHMTPRPAPQVPAAFPPARGETAALPGSTPLTSSPAPQHADDPSEEAPPAPGPAPAPAAEPLTLTEAMMVAPEAPSGPPPVAPSPDAVPSNGSLLAPSTAAAAAAALSELARAVAAEQKSVISRNGPSIEDVVREEVRPLVKNWLDAHLPGMVERMVRAEIERVLGRPAS</sequence>
<reference evidence="3 5" key="2">
    <citation type="submission" date="2018-06" db="EMBL/GenBank/DDBJ databases">
        <authorList>
            <consortium name="Pathogen Informatics"/>
            <person name="Doyle S."/>
        </authorList>
    </citation>
    <scope>NUCLEOTIDE SEQUENCE [LARGE SCALE GENOMIC DNA]</scope>
    <source>
        <strain evidence="3 5">NCTC13291</strain>
    </source>
</reference>
<name>A0A1S8D625_9PROT</name>
<dbReference type="AlphaFoldDB" id="A0A1S8D625"/>
<dbReference type="RefSeq" id="WP_019459875.1">
    <property type="nucleotide sequence ID" value="NZ_AP031462.1"/>
</dbReference>
<dbReference type="Proteomes" id="UP000054844">
    <property type="component" value="Unassembled WGS sequence"/>
</dbReference>
<evidence type="ECO:0000313" key="5">
    <source>
        <dbReference type="Proteomes" id="UP000254919"/>
    </source>
</evidence>